<accession>A0A178Z533</accession>
<dbReference type="GeneID" id="30015192"/>
<keyword evidence="3" id="KW-1185">Reference proteome</keyword>
<reference evidence="2 3" key="1">
    <citation type="submission" date="2016-04" db="EMBL/GenBank/DDBJ databases">
        <title>Draft genome of Fonsecaea erecta CBS 125763.</title>
        <authorList>
            <person name="Weiss V.A."/>
            <person name="Vicente V.A."/>
            <person name="Raittz R.T."/>
            <person name="Moreno L.F."/>
            <person name="De Souza E.M."/>
            <person name="Pedrosa F.O."/>
            <person name="Steffens M.B."/>
            <person name="Faoro H."/>
            <person name="Tadra-Sfeir M.Z."/>
            <person name="Najafzadeh M.J."/>
            <person name="Felipe M.S."/>
            <person name="Teixeira M."/>
            <person name="Sun J."/>
            <person name="Xi L."/>
            <person name="Gomes R."/>
            <person name="De Azevedo C.M."/>
            <person name="Salgado C.G."/>
            <person name="Da Silva M.B."/>
            <person name="Nascimento M.F."/>
            <person name="Queiroz-Telles F."/>
            <person name="Attili D.S."/>
            <person name="Gorbushina A."/>
        </authorList>
    </citation>
    <scope>NUCLEOTIDE SEQUENCE [LARGE SCALE GENOMIC DNA]</scope>
    <source>
        <strain evidence="2 3">CBS 125763</strain>
    </source>
</reference>
<organism evidence="2 3">
    <name type="scientific">Fonsecaea erecta</name>
    <dbReference type="NCBI Taxonomy" id="1367422"/>
    <lineage>
        <taxon>Eukaryota</taxon>
        <taxon>Fungi</taxon>
        <taxon>Dikarya</taxon>
        <taxon>Ascomycota</taxon>
        <taxon>Pezizomycotina</taxon>
        <taxon>Eurotiomycetes</taxon>
        <taxon>Chaetothyriomycetidae</taxon>
        <taxon>Chaetothyriales</taxon>
        <taxon>Herpotrichiellaceae</taxon>
        <taxon>Fonsecaea</taxon>
    </lineage>
</organism>
<dbReference type="Proteomes" id="UP000078343">
    <property type="component" value="Unassembled WGS sequence"/>
</dbReference>
<gene>
    <name evidence="2" type="ORF">AYL99_11024</name>
</gene>
<evidence type="ECO:0000256" key="1">
    <source>
        <dbReference type="SAM" id="MobiDB-lite"/>
    </source>
</evidence>
<dbReference type="EMBL" id="LVYI01000013">
    <property type="protein sequence ID" value="OAP54576.1"/>
    <property type="molecule type" value="Genomic_DNA"/>
</dbReference>
<proteinExistence type="predicted"/>
<dbReference type="RefSeq" id="XP_018687943.1">
    <property type="nucleotide sequence ID" value="XM_018842530.1"/>
</dbReference>
<feature type="region of interest" description="Disordered" evidence="1">
    <location>
        <begin position="72"/>
        <end position="95"/>
    </location>
</feature>
<evidence type="ECO:0000313" key="2">
    <source>
        <dbReference type="EMBL" id="OAP54576.1"/>
    </source>
</evidence>
<sequence length="95" mass="10733">MNQFAMLLAQSTPVAIAESRHFEDTSRGRAVTEKINDLHEHLTKVQITAAHLCELVRNMQCPGHLVKLDNRKVNIPPRQHPRYPSPDAISGSRLE</sequence>
<protein>
    <submittedName>
        <fullName evidence="2">Uncharacterized protein</fullName>
    </submittedName>
</protein>
<dbReference type="AlphaFoldDB" id="A0A178Z533"/>
<comment type="caution">
    <text evidence="2">The sequence shown here is derived from an EMBL/GenBank/DDBJ whole genome shotgun (WGS) entry which is preliminary data.</text>
</comment>
<name>A0A178Z533_9EURO</name>
<dbReference type="OrthoDB" id="3485856at2759"/>
<evidence type="ECO:0000313" key="3">
    <source>
        <dbReference type="Proteomes" id="UP000078343"/>
    </source>
</evidence>